<dbReference type="RefSeq" id="WP_283433827.1">
    <property type="nucleotide sequence ID" value="NZ_FXUG01000010.1"/>
</dbReference>
<dbReference type="CDD" id="cd00146">
    <property type="entry name" value="PKD"/>
    <property type="match status" value="1"/>
</dbReference>
<evidence type="ECO:0000313" key="3">
    <source>
        <dbReference type="EMBL" id="SMP66864.1"/>
    </source>
</evidence>
<dbReference type="InterPro" id="IPR006103">
    <property type="entry name" value="Glyco_hydro_2_cat"/>
</dbReference>
<protein>
    <submittedName>
        <fullName evidence="3">Glycosyl hydrolases family 2, TIM barrel domain</fullName>
    </submittedName>
</protein>
<dbReference type="InterPro" id="IPR013783">
    <property type="entry name" value="Ig-like_fold"/>
</dbReference>
<dbReference type="Gene3D" id="2.60.40.10">
    <property type="entry name" value="Immunoglobulins"/>
    <property type="match status" value="1"/>
</dbReference>
<gene>
    <name evidence="3" type="ORF">SAMN06265222_11054</name>
</gene>
<feature type="domain" description="Glycoside hydrolase family 2 catalytic" evidence="2">
    <location>
        <begin position="120"/>
        <end position="237"/>
    </location>
</feature>
<dbReference type="Pfam" id="PF02836">
    <property type="entry name" value="Glyco_hydro_2_C"/>
    <property type="match status" value="1"/>
</dbReference>
<comment type="caution">
    <text evidence="3">The sequence shown here is derived from an EMBL/GenBank/DDBJ whole genome shotgun (WGS) entry which is preliminary data.</text>
</comment>
<name>A0ABY1QE08_9BACT</name>
<dbReference type="Proteomes" id="UP001158067">
    <property type="component" value="Unassembled WGS sequence"/>
</dbReference>
<proteinExistence type="predicted"/>
<dbReference type="EMBL" id="FXUG01000010">
    <property type="protein sequence ID" value="SMP66864.1"/>
    <property type="molecule type" value="Genomic_DNA"/>
</dbReference>
<organism evidence="3 4">
    <name type="scientific">Neorhodopirellula lusitana</name>
    <dbReference type="NCBI Taxonomy" id="445327"/>
    <lineage>
        <taxon>Bacteria</taxon>
        <taxon>Pseudomonadati</taxon>
        <taxon>Planctomycetota</taxon>
        <taxon>Planctomycetia</taxon>
        <taxon>Pirellulales</taxon>
        <taxon>Pirellulaceae</taxon>
        <taxon>Neorhodopirellula</taxon>
    </lineage>
</organism>
<dbReference type="InterPro" id="IPR017853">
    <property type="entry name" value="GH"/>
</dbReference>
<dbReference type="SUPFAM" id="SSF51445">
    <property type="entry name" value="(Trans)glycosidases"/>
    <property type="match status" value="1"/>
</dbReference>
<evidence type="ECO:0000256" key="1">
    <source>
        <dbReference type="SAM" id="SignalP"/>
    </source>
</evidence>
<keyword evidence="3" id="KW-0378">Hydrolase</keyword>
<evidence type="ECO:0000313" key="4">
    <source>
        <dbReference type="Proteomes" id="UP001158067"/>
    </source>
</evidence>
<evidence type="ECO:0000259" key="2">
    <source>
        <dbReference type="Pfam" id="PF02836"/>
    </source>
</evidence>
<sequence>MKKLAKTLFVFAFGLLYLGSAMTEIGNATEVTIDQDSQGNFVLKRSGEPFFIRGAGGTDHLTELVDNGGNSIRTWGIESLDKQVDGKPLLDRCQELGIAVCVGLWIQHERHGFDYTDQASLMKQRKMVRDAVQKHKDHPAVLMWGLGNEMEGPSSDEDVPHIWKELNELAAIIKEEDSNHPVMTVIAGASGNKVRGILEHYPNIDVLGVNSYAAASSAASAIKAAGWEKPFVLTEFGPSGHWEVPQTAWGAAIEPTSRKKAASYYVTQSMLVEDAADICVGSYCFLWGFKQEKTSTWYGMFLESGEKLPQVDAMCRAWTGKWPANRCPRMTGFTSDLNQATVRPGQKINVHVDATDPEGDSLEWTWAVQAETTEQSVGGDRESVPPFFPDCIVKTDGGDAVIRTPTKPGSYRLFVIVKDGQGGASAENRCFQVAAN</sequence>
<keyword evidence="1" id="KW-0732">Signal</keyword>
<dbReference type="Gene3D" id="3.20.20.80">
    <property type="entry name" value="Glycosidases"/>
    <property type="match status" value="1"/>
</dbReference>
<keyword evidence="4" id="KW-1185">Reference proteome</keyword>
<dbReference type="PANTHER" id="PTHR42732">
    <property type="entry name" value="BETA-GALACTOSIDASE"/>
    <property type="match status" value="1"/>
</dbReference>
<accession>A0ABY1QE08</accession>
<dbReference type="InterPro" id="IPR051913">
    <property type="entry name" value="GH2_Domain-Containing"/>
</dbReference>
<feature type="chain" id="PRO_5047035733" evidence="1">
    <location>
        <begin position="24"/>
        <end position="436"/>
    </location>
</feature>
<feature type="signal peptide" evidence="1">
    <location>
        <begin position="1"/>
        <end position="23"/>
    </location>
</feature>
<reference evidence="3 4" key="1">
    <citation type="submission" date="2017-05" db="EMBL/GenBank/DDBJ databases">
        <authorList>
            <person name="Varghese N."/>
            <person name="Submissions S."/>
        </authorList>
    </citation>
    <scope>NUCLEOTIDE SEQUENCE [LARGE SCALE GENOMIC DNA]</scope>
    <source>
        <strain evidence="3 4">DSM 25457</strain>
    </source>
</reference>
<dbReference type="GO" id="GO:0016787">
    <property type="term" value="F:hydrolase activity"/>
    <property type="evidence" value="ECO:0007669"/>
    <property type="project" value="UniProtKB-KW"/>
</dbReference>